<feature type="transmembrane region" description="Helical" evidence="1">
    <location>
        <begin position="400"/>
        <end position="420"/>
    </location>
</feature>
<keyword evidence="3" id="KW-1185">Reference proteome</keyword>
<keyword evidence="1" id="KW-0812">Transmembrane</keyword>
<reference evidence="2 3" key="1">
    <citation type="submission" date="2016-02" db="EMBL/GenBank/DDBJ databases">
        <title>Genome analysis of coral dinoflagellate symbionts highlights evolutionary adaptations to a symbiotic lifestyle.</title>
        <authorList>
            <person name="Aranda M."/>
            <person name="Li Y."/>
            <person name="Liew Y.J."/>
            <person name="Baumgarten S."/>
            <person name="Simakov O."/>
            <person name="Wilson M."/>
            <person name="Piel J."/>
            <person name="Ashoor H."/>
            <person name="Bougouffa S."/>
            <person name="Bajic V.B."/>
            <person name="Ryu T."/>
            <person name="Ravasi T."/>
            <person name="Bayer T."/>
            <person name="Micklem G."/>
            <person name="Kim H."/>
            <person name="Bhak J."/>
            <person name="Lajeunesse T.C."/>
            <person name="Voolstra C.R."/>
        </authorList>
    </citation>
    <scope>NUCLEOTIDE SEQUENCE [LARGE SCALE GENOMIC DNA]</scope>
    <source>
        <strain evidence="2 3">CCMP2467</strain>
    </source>
</reference>
<organism evidence="2 3">
    <name type="scientific">Symbiodinium microadriaticum</name>
    <name type="common">Dinoflagellate</name>
    <name type="synonym">Zooxanthella microadriatica</name>
    <dbReference type="NCBI Taxonomy" id="2951"/>
    <lineage>
        <taxon>Eukaryota</taxon>
        <taxon>Sar</taxon>
        <taxon>Alveolata</taxon>
        <taxon>Dinophyceae</taxon>
        <taxon>Suessiales</taxon>
        <taxon>Symbiodiniaceae</taxon>
        <taxon>Symbiodinium</taxon>
    </lineage>
</organism>
<feature type="transmembrane region" description="Helical" evidence="1">
    <location>
        <begin position="294"/>
        <end position="311"/>
    </location>
</feature>
<feature type="transmembrane region" description="Helical" evidence="1">
    <location>
        <begin position="205"/>
        <end position="226"/>
    </location>
</feature>
<name>A0A1Q9EBG9_SYMMI</name>
<feature type="transmembrane region" description="Helical" evidence="1">
    <location>
        <begin position="459"/>
        <end position="478"/>
    </location>
</feature>
<dbReference type="Proteomes" id="UP000186817">
    <property type="component" value="Unassembled WGS sequence"/>
</dbReference>
<feature type="transmembrane region" description="Helical" evidence="1">
    <location>
        <begin position="426"/>
        <end position="447"/>
    </location>
</feature>
<evidence type="ECO:0000313" key="3">
    <source>
        <dbReference type="Proteomes" id="UP000186817"/>
    </source>
</evidence>
<proteinExistence type="predicted"/>
<accession>A0A1Q9EBG9</accession>
<sequence>MRTQARSRTLEATALHEAVPPDHWCVTRPDLKYLRREVQQGIWEGSIYPPEDGSDDFDSHHGPSIYTVNEQHIKPVTHLAGKMSWALMRNPQGLDCDIFISHAWQEGIFEFISKVLHSWPRPARHAWCCMLANPQNLDIGALLQSPKRSPFALALQEASYVLVVPNRHGSVYTRLWCAYEAYVASEAGKVIIIAKASSRHQLRRALCYVSAAGFLGMLAGMLAHFWPPAVDLDPVFLSVGIAAAGCSSSMQSDRLRVALNCIGEMACGYLLVNWSTMQSWLPLHCMPPSVPFVVQRFVWLVGAALFCLMEVDRINSRATRRAAAQLLEGYEDQGSVEFAECSRDADAVRIRAEIGDKFGEVDYAIHVLLNAGISTPALRDIARAGVNIDSAAHPDITIPFLFLLPLNALTLLEMVLDVLFLRSEWYYAAIQGLSFLARAMLLILLCRCPEDERCFILKMITKTVAFLLVVVCPSIVLAELGAGPLPGWILRAWFSLPIASFLALLGLASLGLRTIAALPGGLCLLQLFLARGCRALQGLCWRNASETSGSESSEGS</sequence>
<evidence type="ECO:0000256" key="1">
    <source>
        <dbReference type="SAM" id="Phobius"/>
    </source>
</evidence>
<keyword evidence="1" id="KW-1133">Transmembrane helix</keyword>
<evidence type="ECO:0000313" key="2">
    <source>
        <dbReference type="EMBL" id="OLQ04742.1"/>
    </source>
</evidence>
<keyword evidence="1" id="KW-0472">Membrane</keyword>
<protein>
    <submittedName>
        <fullName evidence="2">Uncharacterized protein</fullName>
    </submittedName>
</protein>
<dbReference type="OMA" id="PEDERCF"/>
<dbReference type="EMBL" id="LSRX01000202">
    <property type="protein sequence ID" value="OLQ04742.1"/>
    <property type="molecule type" value="Genomic_DNA"/>
</dbReference>
<dbReference type="OrthoDB" id="415394at2759"/>
<gene>
    <name evidence="2" type="ORF">AK812_SmicGene12153</name>
</gene>
<comment type="caution">
    <text evidence="2">The sequence shown here is derived from an EMBL/GenBank/DDBJ whole genome shotgun (WGS) entry which is preliminary data.</text>
</comment>
<dbReference type="AlphaFoldDB" id="A0A1Q9EBG9"/>